<dbReference type="Pfam" id="PF00067">
    <property type="entry name" value="p450"/>
    <property type="match status" value="1"/>
</dbReference>
<comment type="similarity">
    <text evidence="1 7">Belongs to the cytochrome P450 family.</text>
</comment>
<dbReference type="Proteomes" id="UP001217838">
    <property type="component" value="Unassembled WGS sequence"/>
</dbReference>
<dbReference type="PRINTS" id="PR00463">
    <property type="entry name" value="EP450I"/>
</dbReference>
<dbReference type="PROSITE" id="PS00086">
    <property type="entry name" value="CYTOCHROME_P450"/>
    <property type="match status" value="1"/>
</dbReference>
<evidence type="ECO:0000256" key="1">
    <source>
        <dbReference type="ARBA" id="ARBA00010617"/>
    </source>
</evidence>
<keyword evidence="4 7" id="KW-0560">Oxidoreductase</keyword>
<evidence type="ECO:0000313" key="8">
    <source>
        <dbReference type="EMBL" id="MDC0674110.1"/>
    </source>
</evidence>
<dbReference type="PANTHER" id="PTHR24291">
    <property type="entry name" value="CYTOCHROME P450 FAMILY 4"/>
    <property type="match status" value="1"/>
</dbReference>
<dbReference type="InterPro" id="IPR002401">
    <property type="entry name" value="Cyt_P450_E_grp-I"/>
</dbReference>
<organism evidence="8 9">
    <name type="scientific">Nannocystis radixulma</name>
    <dbReference type="NCBI Taxonomy" id="2995305"/>
    <lineage>
        <taxon>Bacteria</taxon>
        <taxon>Pseudomonadati</taxon>
        <taxon>Myxococcota</taxon>
        <taxon>Polyangia</taxon>
        <taxon>Nannocystales</taxon>
        <taxon>Nannocystaceae</taxon>
        <taxon>Nannocystis</taxon>
    </lineage>
</organism>
<evidence type="ECO:0000256" key="2">
    <source>
        <dbReference type="ARBA" id="ARBA00022617"/>
    </source>
</evidence>
<protein>
    <submittedName>
        <fullName evidence="8">Cytochrome P450</fullName>
    </submittedName>
</protein>
<evidence type="ECO:0000313" key="9">
    <source>
        <dbReference type="Proteomes" id="UP001217838"/>
    </source>
</evidence>
<dbReference type="InterPro" id="IPR017972">
    <property type="entry name" value="Cyt_P450_CS"/>
</dbReference>
<dbReference type="InterPro" id="IPR050196">
    <property type="entry name" value="Cytochrome_P450_Monoox"/>
</dbReference>
<proteinExistence type="inferred from homology"/>
<keyword evidence="6 7" id="KW-0503">Monooxygenase</keyword>
<reference evidence="8 9" key="1">
    <citation type="submission" date="2022-11" db="EMBL/GenBank/DDBJ databases">
        <title>Minimal conservation of predation-associated metabolite biosynthetic gene clusters underscores biosynthetic potential of Myxococcota including descriptions for ten novel species: Archangium lansinium sp. nov., Myxococcus landrumus sp. nov., Nannocystis bai.</title>
        <authorList>
            <person name="Ahearne A."/>
            <person name="Stevens C."/>
            <person name="Dowd S."/>
        </authorList>
    </citation>
    <scope>NUCLEOTIDE SEQUENCE [LARGE SCALE GENOMIC DNA]</scope>
    <source>
        <strain evidence="8 9">NCELM</strain>
    </source>
</reference>
<evidence type="ECO:0000256" key="5">
    <source>
        <dbReference type="ARBA" id="ARBA00023004"/>
    </source>
</evidence>
<sequence length="460" mass="51971">MLQALLDRVSPPPIDSIPTPSRWPVFGHLPMLTRHGLMPVVEAARQKHGDFFRLCVGKHSLFVALHPDAVEQILLTDKDSYGKRDTYDSIRVLVGDGILTSEGELWRRERRIAQPSFNKGSVAALAGKMTRLTERTLTAWTQRYKVGDEFDVYKELLALAMEIIGETLFSLDLRGRVGESAEAFTVALEQVSGRGNQMLQLPLHWPTPGNLRLRKALRTLDEVTFEIISRRRAAGTHGDDLLAAYLNARDEQGAPLDPRLVRDEIVTFFLAGHETTAIALAWTFYLLGTHPEVWDRLIAEVDALDGRVPTAEDVQTTLMYTKAVLQESLRLYPPTWSGGRDIVAETELAGHRVHPGDRVLYVPFLMHRDPRFWDEPERFEPARFLPGQAQGRHKLAYIPFSAGPRMCIGNHFTLLEGTLVLAMIAQRFRLSLSPQARIAQEFQITMRPRHGVLVRVEAKR</sequence>
<comment type="caution">
    <text evidence="8">The sequence shown here is derived from an EMBL/GenBank/DDBJ whole genome shotgun (WGS) entry which is preliminary data.</text>
</comment>
<dbReference type="RefSeq" id="WP_272008068.1">
    <property type="nucleotide sequence ID" value="NZ_JAQNDN010000024.1"/>
</dbReference>
<evidence type="ECO:0000256" key="7">
    <source>
        <dbReference type="RuleBase" id="RU000461"/>
    </source>
</evidence>
<keyword evidence="2 7" id="KW-0349">Heme</keyword>
<keyword evidence="9" id="KW-1185">Reference proteome</keyword>
<dbReference type="InterPro" id="IPR036396">
    <property type="entry name" value="Cyt_P450_sf"/>
</dbReference>
<dbReference type="Gene3D" id="1.10.630.10">
    <property type="entry name" value="Cytochrome P450"/>
    <property type="match status" value="1"/>
</dbReference>
<gene>
    <name evidence="8" type="ORF">POL58_40560</name>
</gene>
<evidence type="ECO:0000256" key="3">
    <source>
        <dbReference type="ARBA" id="ARBA00022723"/>
    </source>
</evidence>
<dbReference type="PANTHER" id="PTHR24291:SF50">
    <property type="entry name" value="BIFUNCTIONAL ALBAFLAVENONE MONOOXYGENASE_TERPENE SYNTHASE"/>
    <property type="match status" value="1"/>
</dbReference>
<dbReference type="CDD" id="cd20620">
    <property type="entry name" value="CYP132-like"/>
    <property type="match status" value="1"/>
</dbReference>
<name>A0ABT5BKI4_9BACT</name>
<dbReference type="EMBL" id="JAQNDN010000024">
    <property type="protein sequence ID" value="MDC0674110.1"/>
    <property type="molecule type" value="Genomic_DNA"/>
</dbReference>
<dbReference type="InterPro" id="IPR001128">
    <property type="entry name" value="Cyt_P450"/>
</dbReference>
<evidence type="ECO:0000256" key="4">
    <source>
        <dbReference type="ARBA" id="ARBA00023002"/>
    </source>
</evidence>
<accession>A0ABT5BKI4</accession>
<dbReference type="PRINTS" id="PR00385">
    <property type="entry name" value="P450"/>
</dbReference>
<keyword evidence="3 7" id="KW-0479">Metal-binding</keyword>
<keyword evidence="5 7" id="KW-0408">Iron</keyword>
<evidence type="ECO:0000256" key="6">
    <source>
        <dbReference type="ARBA" id="ARBA00023033"/>
    </source>
</evidence>
<dbReference type="SUPFAM" id="SSF48264">
    <property type="entry name" value="Cytochrome P450"/>
    <property type="match status" value="1"/>
</dbReference>